<dbReference type="Proteomes" id="UP000037632">
    <property type="component" value="Unassembled WGS sequence"/>
</dbReference>
<dbReference type="EMBL" id="JZIW01000001">
    <property type="protein sequence ID" value="KOO82866.1"/>
    <property type="molecule type" value="Genomic_DNA"/>
</dbReference>
<sequence>MNAVLSIGDEGERRKLWQRAWEKAQGDADKAIVIMGMSVDVLAYRKTPRPPAAVRSASSAHLQHLRSATDWDALCARDPSMADRIASRVIAAVRDGKAARGHAA</sequence>
<evidence type="ECO:0000313" key="1">
    <source>
        <dbReference type="EMBL" id="KOO82866.1"/>
    </source>
</evidence>
<protein>
    <submittedName>
        <fullName evidence="1">Uncharacterized protein</fullName>
    </submittedName>
</protein>
<dbReference type="AlphaFoldDB" id="A0AB34TIA5"/>
<accession>A0AB34TIA5</accession>
<proteinExistence type="predicted"/>
<evidence type="ECO:0000313" key="2">
    <source>
        <dbReference type="Proteomes" id="UP000037632"/>
    </source>
</evidence>
<organism evidence="1 2">
    <name type="scientific">Stenotrophomonas maltophilia</name>
    <name type="common">Pseudomonas maltophilia</name>
    <name type="synonym">Xanthomonas maltophilia</name>
    <dbReference type="NCBI Taxonomy" id="40324"/>
    <lineage>
        <taxon>Bacteria</taxon>
        <taxon>Pseudomonadati</taxon>
        <taxon>Pseudomonadota</taxon>
        <taxon>Gammaproteobacteria</taxon>
        <taxon>Lysobacterales</taxon>
        <taxon>Lysobacteraceae</taxon>
        <taxon>Stenotrophomonas</taxon>
        <taxon>Stenotrophomonas maltophilia group</taxon>
    </lineage>
</organism>
<gene>
    <name evidence="1" type="ORF">VL23_06325</name>
</gene>
<comment type="caution">
    <text evidence="1">The sequence shown here is derived from an EMBL/GenBank/DDBJ whole genome shotgun (WGS) entry which is preliminary data.</text>
</comment>
<name>A0AB34TIA5_STEMA</name>
<reference evidence="1 2" key="1">
    <citation type="journal article" date="2015" name="Antimicrob. Agents Chemother.">
        <title>Whole-Genome Sequencing Identifies Emergence of a Quinolone Resistance Mutation in a Case of Stenotrophomonas maltophilia Bacteremia.</title>
        <authorList>
            <person name="Pak T.R."/>
            <person name="Altman D.R."/>
            <person name="Attie O."/>
            <person name="Sebra R."/>
            <person name="Hamula C.L."/>
            <person name="Lewis M."/>
            <person name="Deikus G."/>
            <person name="Newman L.C."/>
            <person name="Fang G."/>
            <person name="Hand J."/>
            <person name="Papel G."/>
            <person name="Wallach F."/>
            <person name="Schadt E.E."/>
            <person name="Huprikar S."/>
            <person name="van Bakel H."/>
            <person name="Kasarskis A."/>
            <person name="Bashir A."/>
        </authorList>
    </citation>
    <scope>NUCLEOTIDE SEQUENCE [LARGE SCALE GENOMIC DNA]</scope>
    <source>
        <strain evidence="1 2">ISMMS6</strain>
    </source>
</reference>